<comment type="caution">
    <text evidence="1">The sequence shown here is derived from an EMBL/GenBank/DDBJ whole genome shotgun (WGS) entry which is preliminary data.</text>
</comment>
<sequence length="50" mass="5394">GGVLDPVLVEQIGYAASENLSARTDTYENLVYDLPLDSAHSWVADQAEVT</sequence>
<accession>X1FJY3</accession>
<evidence type="ECO:0000313" key="1">
    <source>
        <dbReference type="EMBL" id="GAH29699.1"/>
    </source>
</evidence>
<reference evidence="1" key="1">
    <citation type="journal article" date="2014" name="Front. Microbiol.">
        <title>High frequency of phylogenetically diverse reductive dehalogenase-homologous genes in deep subseafloor sedimentary metagenomes.</title>
        <authorList>
            <person name="Kawai M."/>
            <person name="Futagami T."/>
            <person name="Toyoda A."/>
            <person name="Takaki Y."/>
            <person name="Nishi S."/>
            <person name="Hori S."/>
            <person name="Arai W."/>
            <person name="Tsubouchi T."/>
            <person name="Morono Y."/>
            <person name="Uchiyama I."/>
            <person name="Ito T."/>
            <person name="Fujiyama A."/>
            <person name="Inagaki F."/>
            <person name="Takami H."/>
        </authorList>
    </citation>
    <scope>NUCLEOTIDE SEQUENCE</scope>
    <source>
        <strain evidence="1">Expedition CK06-06</strain>
    </source>
</reference>
<organism evidence="1">
    <name type="scientific">marine sediment metagenome</name>
    <dbReference type="NCBI Taxonomy" id="412755"/>
    <lineage>
        <taxon>unclassified sequences</taxon>
        <taxon>metagenomes</taxon>
        <taxon>ecological metagenomes</taxon>
    </lineage>
</organism>
<dbReference type="EMBL" id="BART01041887">
    <property type="protein sequence ID" value="GAH29699.1"/>
    <property type="molecule type" value="Genomic_DNA"/>
</dbReference>
<dbReference type="AlphaFoldDB" id="X1FJY3"/>
<gene>
    <name evidence="1" type="ORF">S01H4_67040</name>
</gene>
<protein>
    <submittedName>
        <fullName evidence="1">Uncharacterized protein</fullName>
    </submittedName>
</protein>
<proteinExistence type="predicted"/>
<name>X1FJY3_9ZZZZ</name>
<feature type="non-terminal residue" evidence="1">
    <location>
        <position position="1"/>
    </location>
</feature>
<feature type="non-terminal residue" evidence="1">
    <location>
        <position position="50"/>
    </location>
</feature>